<organism evidence="1 2">
    <name type="scientific">Dryococelus australis</name>
    <dbReference type="NCBI Taxonomy" id="614101"/>
    <lineage>
        <taxon>Eukaryota</taxon>
        <taxon>Metazoa</taxon>
        <taxon>Ecdysozoa</taxon>
        <taxon>Arthropoda</taxon>
        <taxon>Hexapoda</taxon>
        <taxon>Insecta</taxon>
        <taxon>Pterygota</taxon>
        <taxon>Neoptera</taxon>
        <taxon>Polyneoptera</taxon>
        <taxon>Phasmatodea</taxon>
        <taxon>Verophasmatodea</taxon>
        <taxon>Anareolatae</taxon>
        <taxon>Phasmatidae</taxon>
        <taxon>Eurycanthinae</taxon>
        <taxon>Dryococelus</taxon>
    </lineage>
</organism>
<dbReference type="Proteomes" id="UP001159363">
    <property type="component" value="Chromosome 1"/>
</dbReference>
<protein>
    <submittedName>
        <fullName evidence="1">Uncharacterized protein</fullName>
    </submittedName>
</protein>
<dbReference type="EMBL" id="JARBHB010000001">
    <property type="protein sequence ID" value="KAJ8896241.1"/>
    <property type="molecule type" value="Genomic_DNA"/>
</dbReference>
<gene>
    <name evidence="1" type="ORF">PR048_001584</name>
</gene>
<keyword evidence="2" id="KW-1185">Reference proteome</keyword>
<accession>A0ABQ9IIT5</accession>
<sequence length="93" mass="10744">MLSDQPYIQDLMAIAVSICQSGMSRLFKLRCLDFDIEAVNQIEVRFPFDDPIIRYLEILDPAKVSAFQYITQLSSLFPKVAKQDEIQQLGTEW</sequence>
<reference evidence="1 2" key="1">
    <citation type="submission" date="2023-02" db="EMBL/GenBank/DDBJ databases">
        <title>LHISI_Scaffold_Assembly.</title>
        <authorList>
            <person name="Stuart O.P."/>
            <person name="Cleave R."/>
            <person name="Magrath M.J.L."/>
            <person name="Mikheyev A.S."/>
        </authorList>
    </citation>
    <scope>NUCLEOTIDE SEQUENCE [LARGE SCALE GENOMIC DNA]</scope>
    <source>
        <strain evidence="1">Daus_M_001</strain>
        <tissue evidence="1">Leg muscle</tissue>
    </source>
</reference>
<name>A0ABQ9IIT5_9NEOP</name>
<evidence type="ECO:0000313" key="1">
    <source>
        <dbReference type="EMBL" id="KAJ8896241.1"/>
    </source>
</evidence>
<evidence type="ECO:0000313" key="2">
    <source>
        <dbReference type="Proteomes" id="UP001159363"/>
    </source>
</evidence>
<comment type="caution">
    <text evidence="1">The sequence shown here is derived from an EMBL/GenBank/DDBJ whole genome shotgun (WGS) entry which is preliminary data.</text>
</comment>
<proteinExistence type="predicted"/>